<name>A0A835HK55_9MAGN</name>
<dbReference type="GO" id="GO:0030687">
    <property type="term" value="C:preribosome, large subunit precursor"/>
    <property type="evidence" value="ECO:0007669"/>
    <property type="project" value="TreeGrafter"/>
</dbReference>
<dbReference type="EMBL" id="JADFTS010000006">
    <property type="protein sequence ID" value="KAF9601126.1"/>
    <property type="molecule type" value="Genomic_DNA"/>
</dbReference>
<gene>
    <name evidence="5" type="ORF">IFM89_017031</name>
</gene>
<evidence type="ECO:0000313" key="5">
    <source>
        <dbReference type="EMBL" id="KAF9601126.1"/>
    </source>
</evidence>
<dbReference type="PANTHER" id="PTHR23405:SF4">
    <property type="entry name" value="PROTEIN MAK16 HOMOLOG"/>
    <property type="match status" value="1"/>
</dbReference>
<dbReference type="Proteomes" id="UP000631114">
    <property type="component" value="Unassembled WGS sequence"/>
</dbReference>
<feature type="region of interest" description="Disordered" evidence="3">
    <location>
        <begin position="99"/>
        <end position="118"/>
    </location>
</feature>
<sequence>MKKNDNVKTGIPKRLSSCPGDYVTLHYSDAFLYLKVKNKKRARVPNKYGMPVQLPRNYRKALKLIDEHLMYFPSVLVRKTKQRLTRMTRMQKRMRKNIMETRERPTPRKKGDTQRERTAEEVELLRMMKLIEPKLRYGGCLRHDQFIRKMAEIAESKVECLKRGMDYVSDEVVVDSSTSVCIFFSLYGSVNIAASMSRTNQDAEDDEDDFIPPSFQAAMTSVQFIKRKQDLLQKSSRITEQKKLQNKEEYLLRFERADRSERQKTLN</sequence>
<dbReference type="GO" id="GO:0005730">
    <property type="term" value="C:nucleolus"/>
    <property type="evidence" value="ECO:0007669"/>
    <property type="project" value="TreeGrafter"/>
</dbReference>
<keyword evidence="2" id="KW-0539">Nucleus</keyword>
<protein>
    <recommendedName>
        <fullName evidence="4">Ribosomal eL28/Mak16 domain-containing protein</fullName>
    </recommendedName>
</protein>
<keyword evidence="6" id="KW-1185">Reference proteome</keyword>
<feature type="domain" description="Ribosomal eL28/Mak16" evidence="4">
    <location>
        <begin position="22"/>
        <end position="89"/>
    </location>
</feature>
<evidence type="ECO:0000313" key="6">
    <source>
        <dbReference type="Proteomes" id="UP000631114"/>
    </source>
</evidence>
<organism evidence="5 6">
    <name type="scientific">Coptis chinensis</name>
    <dbReference type="NCBI Taxonomy" id="261450"/>
    <lineage>
        <taxon>Eukaryota</taxon>
        <taxon>Viridiplantae</taxon>
        <taxon>Streptophyta</taxon>
        <taxon>Embryophyta</taxon>
        <taxon>Tracheophyta</taxon>
        <taxon>Spermatophyta</taxon>
        <taxon>Magnoliopsida</taxon>
        <taxon>Ranunculales</taxon>
        <taxon>Ranunculaceae</taxon>
        <taxon>Coptidoideae</taxon>
        <taxon>Coptis</taxon>
    </lineage>
</organism>
<evidence type="ECO:0000256" key="1">
    <source>
        <dbReference type="ARBA" id="ARBA00004123"/>
    </source>
</evidence>
<proteinExistence type="predicted"/>
<dbReference type="GO" id="GO:0000460">
    <property type="term" value="P:maturation of 5.8S rRNA"/>
    <property type="evidence" value="ECO:0007669"/>
    <property type="project" value="TreeGrafter"/>
</dbReference>
<dbReference type="GO" id="GO:0000470">
    <property type="term" value="P:maturation of LSU-rRNA"/>
    <property type="evidence" value="ECO:0007669"/>
    <property type="project" value="TreeGrafter"/>
</dbReference>
<dbReference type="PANTHER" id="PTHR23405">
    <property type="entry name" value="MAINTENANCE OF KILLER 16 MAK16 PROTEIN-RELATED"/>
    <property type="match status" value="1"/>
</dbReference>
<evidence type="ECO:0000259" key="4">
    <source>
        <dbReference type="Pfam" id="PF01778"/>
    </source>
</evidence>
<comment type="caution">
    <text evidence="5">The sequence shown here is derived from an EMBL/GenBank/DDBJ whole genome shotgun (WGS) entry which is preliminary data.</text>
</comment>
<evidence type="ECO:0000256" key="2">
    <source>
        <dbReference type="ARBA" id="ARBA00023242"/>
    </source>
</evidence>
<dbReference type="AlphaFoldDB" id="A0A835HK55"/>
<dbReference type="Pfam" id="PF01778">
    <property type="entry name" value="Ribosomal_L28e"/>
    <property type="match status" value="1"/>
</dbReference>
<reference evidence="5 6" key="1">
    <citation type="submission" date="2020-10" db="EMBL/GenBank/DDBJ databases">
        <title>The Coptis chinensis genome and diversification of protoberbering-type alkaloids.</title>
        <authorList>
            <person name="Wang B."/>
            <person name="Shu S."/>
            <person name="Song C."/>
            <person name="Liu Y."/>
        </authorList>
    </citation>
    <scope>NUCLEOTIDE SEQUENCE [LARGE SCALE GENOMIC DNA]</scope>
    <source>
        <strain evidence="5">HL-2020</strain>
        <tissue evidence="5">Leaf</tissue>
    </source>
</reference>
<comment type="subcellular location">
    <subcellularLocation>
        <location evidence="1">Nucleus</location>
    </subcellularLocation>
</comment>
<dbReference type="InterPro" id="IPR029004">
    <property type="entry name" value="Ribosomal_eL28/Mak16"/>
</dbReference>
<evidence type="ECO:0000256" key="3">
    <source>
        <dbReference type="SAM" id="MobiDB-lite"/>
    </source>
</evidence>
<dbReference type="OrthoDB" id="10251342at2759"/>
<accession>A0A835HK55</accession>